<dbReference type="PANTHER" id="PTHR35985">
    <property type="entry name" value="OS07G0675200 PROTEIN"/>
    <property type="match status" value="1"/>
</dbReference>
<reference evidence="2 3" key="1">
    <citation type="journal article" date="2024" name="Plant J.">
        <title>Genome sequences and population genomics reveal climatic adaptation and genomic divergence between two closely related sweetgum species.</title>
        <authorList>
            <person name="Xu W.Q."/>
            <person name="Ren C.Q."/>
            <person name="Zhang X.Y."/>
            <person name="Comes H.P."/>
            <person name="Liu X.H."/>
            <person name="Li Y.G."/>
            <person name="Kettle C.J."/>
            <person name="Jalonen R."/>
            <person name="Gaisberger H."/>
            <person name="Ma Y.Z."/>
            <person name="Qiu Y.X."/>
        </authorList>
    </citation>
    <scope>NUCLEOTIDE SEQUENCE [LARGE SCALE GENOMIC DNA]</scope>
    <source>
        <strain evidence="2">Hangzhou</strain>
    </source>
</reference>
<dbReference type="PANTHER" id="PTHR35985:SF1">
    <property type="entry name" value="OS07G0675200 PROTEIN"/>
    <property type="match status" value="1"/>
</dbReference>
<protein>
    <submittedName>
        <fullName evidence="2">Uncharacterized protein</fullName>
    </submittedName>
</protein>
<dbReference type="AlphaFoldDB" id="A0AAP0RNG8"/>
<dbReference type="EMBL" id="JBBPBK010000007">
    <property type="protein sequence ID" value="KAK9280873.1"/>
    <property type="molecule type" value="Genomic_DNA"/>
</dbReference>
<feature type="region of interest" description="Disordered" evidence="1">
    <location>
        <begin position="101"/>
        <end position="120"/>
    </location>
</feature>
<evidence type="ECO:0000256" key="1">
    <source>
        <dbReference type="SAM" id="MobiDB-lite"/>
    </source>
</evidence>
<feature type="region of interest" description="Disordered" evidence="1">
    <location>
        <begin position="58"/>
        <end position="92"/>
    </location>
</feature>
<evidence type="ECO:0000313" key="2">
    <source>
        <dbReference type="EMBL" id="KAK9280873.1"/>
    </source>
</evidence>
<accession>A0AAP0RNG8</accession>
<sequence>MQSRLAARSCWVFTVVHRNRALLRGHASGSSTGRTADLAIHSGDLEGIDAEEAAKAGMLPTEHKPNKETEPLVPPKFPISPFPHLESTGVNQPLDPIVQQKRRQNTTTPPAAAAPQDVPCVGVDGTPLPRDKHEWQKEGDYDDDKEYFKHHKASPLSEMEVVDTRKPITQATDCPLGDSDVHNIVVIGWRPEQLDTAEEALRRACEIWRRNAMRGDPDSPHGRILRALRGEYW</sequence>
<dbReference type="Proteomes" id="UP001415857">
    <property type="component" value="Unassembled WGS sequence"/>
</dbReference>
<name>A0AAP0RNG8_LIQFO</name>
<gene>
    <name evidence="2" type="ORF">L1049_003764</name>
</gene>
<feature type="compositionally biased region" description="Low complexity" evidence="1">
    <location>
        <begin position="106"/>
        <end position="115"/>
    </location>
</feature>
<keyword evidence="3" id="KW-1185">Reference proteome</keyword>
<feature type="compositionally biased region" description="Basic and acidic residues" evidence="1">
    <location>
        <begin position="61"/>
        <end position="70"/>
    </location>
</feature>
<proteinExistence type="predicted"/>
<organism evidence="2 3">
    <name type="scientific">Liquidambar formosana</name>
    <name type="common">Formosan gum</name>
    <dbReference type="NCBI Taxonomy" id="63359"/>
    <lineage>
        <taxon>Eukaryota</taxon>
        <taxon>Viridiplantae</taxon>
        <taxon>Streptophyta</taxon>
        <taxon>Embryophyta</taxon>
        <taxon>Tracheophyta</taxon>
        <taxon>Spermatophyta</taxon>
        <taxon>Magnoliopsida</taxon>
        <taxon>eudicotyledons</taxon>
        <taxon>Gunneridae</taxon>
        <taxon>Pentapetalae</taxon>
        <taxon>Saxifragales</taxon>
        <taxon>Altingiaceae</taxon>
        <taxon>Liquidambar</taxon>
    </lineage>
</organism>
<evidence type="ECO:0000313" key="3">
    <source>
        <dbReference type="Proteomes" id="UP001415857"/>
    </source>
</evidence>
<feature type="compositionally biased region" description="Pro residues" evidence="1">
    <location>
        <begin position="72"/>
        <end position="81"/>
    </location>
</feature>
<comment type="caution">
    <text evidence="2">The sequence shown here is derived from an EMBL/GenBank/DDBJ whole genome shotgun (WGS) entry which is preliminary data.</text>
</comment>